<name>A0ABR2IH95_9PEZI</name>
<dbReference type="Proteomes" id="UP001390339">
    <property type="component" value="Unassembled WGS sequence"/>
</dbReference>
<reference evidence="1 2" key="1">
    <citation type="journal article" date="2024" name="IMA Fungus">
        <title>Apiospora arundinis, a panoply of carbohydrate-active enzymes and secondary metabolites.</title>
        <authorList>
            <person name="Sorensen T."/>
            <person name="Petersen C."/>
            <person name="Muurmann A.T."/>
            <person name="Christiansen J.V."/>
            <person name="Brundto M.L."/>
            <person name="Overgaard C.K."/>
            <person name="Boysen A.T."/>
            <person name="Wollenberg R.D."/>
            <person name="Larsen T.O."/>
            <person name="Sorensen J.L."/>
            <person name="Nielsen K.L."/>
            <person name="Sondergaard T.E."/>
        </authorList>
    </citation>
    <scope>NUCLEOTIDE SEQUENCE [LARGE SCALE GENOMIC DNA]</scope>
    <source>
        <strain evidence="1 2">AAU 773</strain>
    </source>
</reference>
<comment type="caution">
    <text evidence="1">The sequence shown here is derived from an EMBL/GenBank/DDBJ whole genome shotgun (WGS) entry which is preliminary data.</text>
</comment>
<accession>A0ABR2IH95</accession>
<protein>
    <submittedName>
        <fullName evidence="1">Uncharacterized protein</fullName>
    </submittedName>
</protein>
<dbReference type="EMBL" id="JAPCWZ010000005">
    <property type="protein sequence ID" value="KAK8862707.1"/>
    <property type="molecule type" value="Genomic_DNA"/>
</dbReference>
<evidence type="ECO:0000313" key="1">
    <source>
        <dbReference type="EMBL" id="KAK8862707.1"/>
    </source>
</evidence>
<gene>
    <name evidence="1" type="ORF">PGQ11_008942</name>
</gene>
<keyword evidence="2" id="KW-1185">Reference proteome</keyword>
<proteinExistence type="predicted"/>
<evidence type="ECO:0000313" key="2">
    <source>
        <dbReference type="Proteomes" id="UP001390339"/>
    </source>
</evidence>
<organism evidence="1 2">
    <name type="scientific">Apiospora arundinis</name>
    <dbReference type="NCBI Taxonomy" id="335852"/>
    <lineage>
        <taxon>Eukaryota</taxon>
        <taxon>Fungi</taxon>
        <taxon>Dikarya</taxon>
        <taxon>Ascomycota</taxon>
        <taxon>Pezizomycotina</taxon>
        <taxon>Sordariomycetes</taxon>
        <taxon>Xylariomycetidae</taxon>
        <taxon>Amphisphaeriales</taxon>
        <taxon>Apiosporaceae</taxon>
        <taxon>Apiospora</taxon>
    </lineage>
</organism>
<sequence length="132" mass="14704">MEALRRCATKGYLPAQAIYAQVSRRVRYADRDDRPVPPEWTIAAVRSGYLFPFTEENHVDPSILHQAWADFRKAGGYNVHCCSQSARYPSNEPRISTGLMGDLEGDLEDYDLQLSVALNELGPGGSTCLLDL</sequence>